<protein>
    <submittedName>
        <fullName evidence="1">Uncharacterized protein</fullName>
    </submittedName>
</protein>
<dbReference type="EMBL" id="AWSI01000009">
    <property type="protein sequence ID" value="ERH31769.1"/>
    <property type="molecule type" value="Genomic_DNA"/>
</dbReference>
<dbReference type="HOGENOM" id="CLU_3228702_0_0_11"/>
<accession>U1RDT5</accession>
<sequence length="43" mass="4872">MMGHGIRHGGDVKLCFMCAKFTHSLARIYNTSLRVIYLKSAML</sequence>
<dbReference type="AlphaFoldDB" id="U1RDT5"/>
<dbReference type="Proteomes" id="UP000016519">
    <property type="component" value="Unassembled WGS sequence"/>
</dbReference>
<name>U1RDT5_9BIFI</name>
<gene>
    <name evidence="1" type="ORF">HMPREF9244_00206</name>
</gene>
<proteinExistence type="predicted"/>
<dbReference type="STRING" id="419015.HMPREF3214_00152"/>
<keyword evidence="2" id="KW-1185">Reference proteome</keyword>
<organism evidence="1 2">
    <name type="scientific">Alloscardovia omnicolens F0580</name>
    <dbReference type="NCBI Taxonomy" id="1321816"/>
    <lineage>
        <taxon>Bacteria</taxon>
        <taxon>Bacillati</taxon>
        <taxon>Actinomycetota</taxon>
        <taxon>Actinomycetes</taxon>
        <taxon>Bifidobacteriales</taxon>
        <taxon>Bifidobacteriaceae</taxon>
        <taxon>Alloscardovia</taxon>
    </lineage>
</organism>
<reference evidence="1 2" key="1">
    <citation type="submission" date="2013-08" db="EMBL/GenBank/DDBJ databases">
        <authorList>
            <person name="Weinstock G."/>
            <person name="Sodergren E."/>
            <person name="Wylie T."/>
            <person name="Fulton L."/>
            <person name="Fulton R."/>
            <person name="Fronick C."/>
            <person name="O'Laughlin M."/>
            <person name="Godfrey J."/>
            <person name="Miner T."/>
            <person name="Herter B."/>
            <person name="Appelbaum E."/>
            <person name="Cordes M."/>
            <person name="Lek S."/>
            <person name="Wollam A."/>
            <person name="Pepin K.H."/>
            <person name="Palsikar V.B."/>
            <person name="Mitreva M."/>
            <person name="Wilson R.K."/>
        </authorList>
    </citation>
    <scope>NUCLEOTIDE SEQUENCE [LARGE SCALE GENOMIC DNA]</scope>
    <source>
        <strain evidence="1 2">F0580</strain>
    </source>
</reference>
<evidence type="ECO:0000313" key="2">
    <source>
        <dbReference type="Proteomes" id="UP000016519"/>
    </source>
</evidence>
<evidence type="ECO:0000313" key="1">
    <source>
        <dbReference type="EMBL" id="ERH31769.1"/>
    </source>
</evidence>
<comment type="caution">
    <text evidence="1">The sequence shown here is derived from an EMBL/GenBank/DDBJ whole genome shotgun (WGS) entry which is preliminary data.</text>
</comment>